<dbReference type="InterPro" id="IPR013083">
    <property type="entry name" value="Znf_RING/FYVE/PHD"/>
</dbReference>
<feature type="compositionally biased region" description="Low complexity" evidence="14">
    <location>
        <begin position="360"/>
        <end position="377"/>
    </location>
</feature>
<keyword evidence="18" id="KW-1185">Reference proteome</keyword>
<dbReference type="Pfam" id="PF16589">
    <property type="entry name" value="BRCT_2"/>
    <property type="match status" value="1"/>
</dbReference>
<dbReference type="InterPro" id="IPR001841">
    <property type="entry name" value="Znf_RING"/>
</dbReference>
<evidence type="ECO:0000256" key="12">
    <source>
        <dbReference type="ARBA" id="ARBA00031556"/>
    </source>
</evidence>
<evidence type="ECO:0000313" key="18">
    <source>
        <dbReference type="Proteomes" id="UP001642540"/>
    </source>
</evidence>
<protein>
    <recommendedName>
        <fullName evidence="12">RING-type E3 ubiquitin transferase BRCA1</fullName>
    </recommendedName>
</protein>
<dbReference type="Pfam" id="PF00533">
    <property type="entry name" value="BRCT"/>
    <property type="match status" value="1"/>
</dbReference>
<keyword evidence="5" id="KW-0677">Repeat</keyword>
<feature type="region of interest" description="Disordered" evidence="14">
    <location>
        <begin position="227"/>
        <end position="293"/>
    </location>
</feature>
<evidence type="ECO:0000256" key="8">
    <source>
        <dbReference type="ARBA" id="ARBA00022833"/>
    </source>
</evidence>
<dbReference type="SUPFAM" id="SSF57850">
    <property type="entry name" value="RING/U-box"/>
    <property type="match status" value="1"/>
</dbReference>
<dbReference type="Pfam" id="PF00097">
    <property type="entry name" value="zf-C3HC4"/>
    <property type="match status" value="1"/>
</dbReference>
<keyword evidence="10" id="KW-0539">Nucleus</keyword>
<organism evidence="17 18">
    <name type="scientific">Orchesella dallaii</name>
    <dbReference type="NCBI Taxonomy" id="48710"/>
    <lineage>
        <taxon>Eukaryota</taxon>
        <taxon>Metazoa</taxon>
        <taxon>Ecdysozoa</taxon>
        <taxon>Arthropoda</taxon>
        <taxon>Hexapoda</taxon>
        <taxon>Collembola</taxon>
        <taxon>Entomobryomorpha</taxon>
        <taxon>Entomobryoidea</taxon>
        <taxon>Orchesellidae</taxon>
        <taxon>Orchesellinae</taxon>
        <taxon>Orchesella</taxon>
    </lineage>
</organism>
<feature type="compositionally biased region" description="Basic and acidic residues" evidence="14">
    <location>
        <begin position="321"/>
        <end position="344"/>
    </location>
</feature>
<comment type="subcellular location">
    <subcellularLocation>
        <location evidence="2">Chromosome</location>
    </subcellularLocation>
    <subcellularLocation>
        <location evidence="1">Nucleus</location>
    </subcellularLocation>
</comment>
<name>A0ABP1QKT1_9HEXA</name>
<dbReference type="InterPro" id="IPR001357">
    <property type="entry name" value="BRCT_dom"/>
</dbReference>
<feature type="region of interest" description="Disordered" evidence="14">
    <location>
        <begin position="443"/>
        <end position="487"/>
    </location>
</feature>
<keyword evidence="6" id="KW-0227">DNA damage</keyword>
<dbReference type="SMART" id="SM00184">
    <property type="entry name" value="RING"/>
    <property type="match status" value="1"/>
</dbReference>
<dbReference type="PROSITE" id="PS50172">
    <property type="entry name" value="BRCT"/>
    <property type="match status" value="2"/>
</dbReference>
<feature type="domain" description="BRCT" evidence="16">
    <location>
        <begin position="636"/>
        <end position="736"/>
    </location>
</feature>
<feature type="region of interest" description="Disordered" evidence="14">
    <location>
        <begin position="321"/>
        <end position="384"/>
    </location>
</feature>
<dbReference type="PROSITE" id="PS50089">
    <property type="entry name" value="ZF_RING_2"/>
    <property type="match status" value="1"/>
</dbReference>
<dbReference type="InterPro" id="IPR031099">
    <property type="entry name" value="BRCA1-associated"/>
</dbReference>
<dbReference type="EMBL" id="CAXLJM020000033">
    <property type="protein sequence ID" value="CAL8102353.1"/>
    <property type="molecule type" value="Genomic_DNA"/>
</dbReference>
<evidence type="ECO:0000259" key="16">
    <source>
        <dbReference type="PROSITE" id="PS50172"/>
    </source>
</evidence>
<sequence length="759" mass="85006">MVDATPPPRTPLPKTFEDLTELFDCAICRSPMKNPTQISCGHVYCSFCLKQVTRSITAANCPLCKKKINRRSMVVRNDIEEMSVLVKRMSEAFHREMNAYIQETMNSMKDPSSPPERVVPSVSPSPDDLNNSSTKDQVVEETKIPESLAKSMKMKELLQQPYIIMTSSVVPETSPLANRHVSETALDLSTPCTSRSLVPVNYVYKEAIRYVKPMDLSVKKKRKLEVASDSDLTSIKSNDTVSPCKSTNPAPLKKNKLMKTSQHQGTERPENLSVMNTVSTPSTRSCRSYGKSEVNEINESAVKTNSDEILGNLSEDVLISKEQTRKTRSSTKKDTTKTQADTKNESFVFKQPSLTTQGTPSPKSKNSKKSNSPASASQIKNSNLTIRKVKPQEIMADFDDEIRDSDLLFLRIDDKEIQNGTSPVVPSPKDHNKEKSMITECTSTENTSQDMFKSRSGTPVQSSNRLSRKKHNTEAGKSVDKTPERHCTNDLFGDVAWVNDDFSSNESQPNPQNSGDKAVTHKGRGNRKTSTQKRYVFCPTRLTKDQLGKLQQLCKLCNGTISNDFTSEVTHLIINLSNGRVPQTLKYLLAIAGRKWVVIYDWVEKCVGSGSVVPEEAYETSNFKQCDLGVKRSRLANRDLFKNFKFYFATDTFRNMGYSFVDVKKLMSALGAEVLPSIDDVDSTAAADLIIIGDRTANVADYYNWFLTHEWITVSFQWVLDCILKYEVLKLSSNYLCIDIDDEDIDIASCALKSQSCSK</sequence>
<evidence type="ECO:0000256" key="13">
    <source>
        <dbReference type="PROSITE-ProRule" id="PRU00175"/>
    </source>
</evidence>
<dbReference type="PANTHER" id="PTHR13763">
    <property type="entry name" value="BREAST CANCER TYPE 1 SUSCEPTIBILITY PROTEIN BRCA1"/>
    <property type="match status" value="1"/>
</dbReference>
<feature type="region of interest" description="Disordered" evidence="14">
    <location>
        <begin position="106"/>
        <end position="140"/>
    </location>
</feature>
<dbReference type="InterPro" id="IPR018957">
    <property type="entry name" value="Znf_C3HC4_RING-type"/>
</dbReference>
<keyword evidence="11" id="KW-0131">Cell cycle</keyword>
<reference evidence="17 18" key="1">
    <citation type="submission" date="2024-08" db="EMBL/GenBank/DDBJ databases">
        <authorList>
            <person name="Cucini C."/>
            <person name="Frati F."/>
        </authorList>
    </citation>
    <scope>NUCLEOTIDE SEQUENCE [LARGE SCALE GENOMIC DNA]</scope>
</reference>
<evidence type="ECO:0000256" key="5">
    <source>
        <dbReference type="ARBA" id="ARBA00022737"/>
    </source>
</evidence>
<keyword evidence="8" id="KW-0862">Zinc</keyword>
<evidence type="ECO:0000256" key="9">
    <source>
        <dbReference type="ARBA" id="ARBA00023204"/>
    </source>
</evidence>
<feature type="domain" description="RING-type" evidence="15">
    <location>
        <begin position="25"/>
        <end position="65"/>
    </location>
</feature>
<dbReference type="PROSITE" id="PS00518">
    <property type="entry name" value="ZF_RING_1"/>
    <property type="match status" value="1"/>
</dbReference>
<evidence type="ECO:0000256" key="1">
    <source>
        <dbReference type="ARBA" id="ARBA00004123"/>
    </source>
</evidence>
<feature type="domain" description="BRCT" evidence="16">
    <location>
        <begin position="549"/>
        <end position="620"/>
    </location>
</feature>
<dbReference type="SUPFAM" id="SSF52113">
    <property type="entry name" value="BRCT domain"/>
    <property type="match status" value="2"/>
</dbReference>
<feature type="compositionally biased region" description="Polar residues" evidence="14">
    <location>
        <begin position="230"/>
        <end position="249"/>
    </location>
</feature>
<dbReference type="InterPro" id="IPR036420">
    <property type="entry name" value="BRCT_dom_sf"/>
</dbReference>
<evidence type="ECO:0000256" key="2">
    <source>
        <dbReference type="ARBA" id="ARBA00004286"/>
    </source>
</evidence>
<feature type="compositionally biased region" description="Polar residues" evidence="14">
    <location>
        <begin position="273"/>
        <end position="286"/>
    </location>
</feature>
<gene>
    <name evidence="17" type="ORF">ODALV1_LOCUS11123</name>
</gene>
<proteinExistence type="predicted"/>
<keyword evidence="7 13" id="KW-0863">Zinc-finger</keyword>
<evidence type="ECO:0000256" key="10">
    <source>
        <dbReference type="ARBA" id="ARBA00023242"/>
    </source>
</evidence>
<evidence type="ECO:0000256" key="6">
    <source>
        <dbReference type="ARBA" id="ARBA00022763"/>
    </source>
</evidence>
<dbReference type="SMART" id="SM00292">
    <property type="entry name" value="BRCT"/>
    <property type="match status" value="2"/>
</dbReference>
<feature type="region of interest" description="Disordered" evidence="14">
    <location>
        <begin position="501"/>
        <end position="530"/>
    </location>
</feature>
<comment type="caution">
    <text evidence="17">The sequence shown here is derived from an EMBL/GenBank/DDBJ whole genome shotgun (WGS) entry which is preliminary data.</text>
</comment>
<evidence type="ECO:0000256" key="4">
    <source>
        <dbReference type="ARBA" id="ARBA00022723"/>
    </source>
</evidence>
<dbReference type="Proteomes" id="UP001642540">
    <property type="component" value="Unassembled WGS sequence"/>
</dbReference>
<dbReference type="InterPro" id="IPR017907">
    <property type="entry name" value="Znf_RING_CS"/>
</dbReference>
<feature type="compositionally biased region" description="Basic and acidic residues" evidence="14">
    <location>
        <begin position="472"/>
        <end position="487"/>
    </location>
</feature>
<keyword evidence="3" id="KW-0158">Chromosome</keyword>
<feature type="compositionally biased region" description="Low complexity" evidence="14">
    <location>
        <begin position="115"/>
        <end position="128"/>
    </location>
</feature>
<evidence type="ECO:0000256" key="7">
    <source>
        <dbReference type="ARBA" id="ARBA00022771"/>
    </source>
</evidence>
<evidence type="ECO:0000259" key="15">
    <source>
        <dbReference type="PROSITE" id="PS50089"/>
    </source>
</evidence>
<feature type="compositionally biased region" description="Low complexity" evidence="14">
    <location>
        <begin position="504"/>
        <end position="514"/>
    </location>
</feature>
<evidence type="ECO:0000256" key="3">
    <source>
        <dbReference type="ARBA" id="ARBA00022454"/>
    </source>
</evidence>
<evidence type="ECO:0000256" key="14">
    <source>
        <dbReference type="SAM" id="MobiDB-lite"/>
    </source>
</evidence>
<evidence type="ECO:0000313" key="17">
    <source>
        <dbReference type="EMBL" id="CAL8102353.1"/>
    </source>
</evidence>
<dbReference type="PANTHER" id="PTHR13763:SF0">
    <property type="entry name" value="BREAST CANCER TYPE 1 SUSCEPTIBILITY PROTEIN"/>
    <property type="match status" value="1"/>
</dbReference>
<dbReference type="Gene3D" id="3.30.40.10">
    <property type="entry name" value="Zinc/RING finger domain, C3HC4 (zinc finger)"/>
    <property type="match status" value="1"/>
</dbReference>
<evidence type="ECO:0000256" key="11">
    <source>
        <dbReference type="ARBA" id="ARBA00023306"/>
    </source>
</evidence>
<keyword evidence="9" id="KW-0234">DNA repair</keyword>
<dbReference type="CDD" id="cd17734">
    <property type="entry name" value="BRCT_Bard1_rpt1"/>
    <property type="match status" value="1"/>
</dbReference>
<feature type="compositionally biased region" description="Basic residues" evidence="14">
    <location>
        <begin position="520"/>
        <end position="530"/>
    </location>
</feature>
<keyword evidence="4" id="KW-0479">Metal-binding</keyword>
<feature type="compositionally biased region" description="Polar residues" evidence="14">
    <location>
        <begin position="443"/>
        <end position="465"/>
    </location>
</feature>
<dbReference type="Gene3D" id="3.40.50.10190">
    <property type="entry name" value="BRCT domain"/>
    <property type="match status" value="2"/>
</dbReference>
<accession>A0ABP1QKT1</accession>